<keyword evidence="2" id="KW-1185">Reference proteome</keyword>
<dbReference type="Gene3D" id="2.60.40.10">
    <property type="entry name" value="Immunoglobulins"/>
    <property type="match status" value="1"/>
</dbReference>
<dbReference type="RefSeq" id="WP_092668119.1">
    <property type="nucleotide sequence ID" value="NZ_FOXS01000001.1"/>
</dbReference>
<dbReference type="Gene3D" id="3.20.20.370">
    <property type="entry name" value="Glycoside hydrolase/deacetylase"/>
    <property type="match status" value="1"/>
</dbReference>
<dbReference type="AlphaFoldDB" id="A0A1I5STJ1"/>
<gene>
    <name evidence="1" type="ORF">SAMN04515668_0173</name>
</gene>
<name>A0A1I5STJ1_HYMAR</name>
<dbReference type="EMBL" id="FOXS01000001">
    <property type="protein sequence ID" value="SFP73586.1"/>
    <property type="molecule type" value="Genomic_DNA"/>
</dbReference>
<dbReference type="InterPro" id="IPR026444">
    <property type="entry name" value="Secre_tail"/>
</dbReference>
<organism evidence="1 2">
    <name type="scientific">Hymenobacter arizonensis</name>
    <name type="common">Siccationidurans arizonensis</name>
    <dbReference type="NCBI Taxonomy" id="1227077"/>
    <lineage>
        <taxon>Bacteria</taxon>
        <taxon>Pseudomonadati</taxon>
        <taxon>Bacteroidota</taxon>
        <taxon>Cytophagia</taxon>
        <taxon>Cytophagales</taxon>
        <taxon>Hymenobacteraceae</taxon>
        <taxon>Hymenobacter</taxon>
    </lineage>
</organism>
<dbReference type="STRING" id="1227077.SAMN04515668_0173"/>
<dbReference type="InterPro" id="IPR013783">
    <property type="entry name" value="Ig-like_fold"/>
</dbReference>
<dbReference type="GO" id="GO:0005975">
    <property type="term" value="P:carbohydrate metabolic process"/>
    <property type="evidence" value="ECO:0007669"/>
    <property type="project" value="InterPro"/>
</dbReference>
<protein>
    <submittedName>
        <fullName evidence="1">Por secretion system C-terminal sorting domain-containing protein</fullName>
    </submittedName>
</protein>
<reference evidence="2" key="1">
    <citation type="submission" date="2016-10" db="EMBL/GenBank/DDBJ databases">
        <authorList>
            <person name="Varghese N."/>
            <person name="Submissions S."/>
        </authorList>
    </citation>
    <scope>NUCLEOTIDE SEQUENCE [LARGE SCALE GENOMIC DNA]</scope>
    <source>
        <strain evidence="2">OR362-8,ATCC BAA-1266,JCM 13504</strain>
    </source>
</reference>
<evidence type="ECO:0000313" key="1">
    <source>
        <dbReference type="EMBL" id="SFP73586.1"/>
    </source>
</evidence>
<evidence type="ECO:0000313" key="2">
    <source>
        <dbReference type="Proteomes" id="UP000199029"/>
    </source>
</evidence>
<dbReference type="InterPro" id="IPR011330">
    <property type="entry name" value="Glyco_hydro/deAcase_b/a-brl"/>
</dbReference>
<dbReference type="SUPFAM" id="SSF88713">
    <property type="entry name" value="Glycoside hydrolase/deacetylase"/>
    <property type="match status" value="1"/>
</dbReference>
<dbReference type="Proteomes" id="UP000199029">
    <property type="component" value="Unassembled WGS sequence"/>
</dbReference>
<accession>A0A1I5STJ1</accession>
<dbReference type="NCBIfam" id="TIGR04183">
    <property type="entry name" value="Por_Secre_tail"/>
    <property type="match status" value="1"/>
</dbReference>
<sequence length="554" mass="60682">MRLTVTFATAPVTATARLAPTLYNKARVLNFEEDDSPQTIFTEVYPLFHGGVARNGELCPGLRYTDGCNNSRPYVGAVAINGHNTYNNTVWLDPGPNHDAGKLVWSQAQQLLDHGWDIENHSDWHTEFVPLPAQQLASLDELIASRLKGYRPSVHIVPTNYAGYPTAAFNAGYVAVSSASQGDNLPMFNAWDEKRVALSALPVSPTPFVFRRYSADASNGESAQTLLTRLKAVSDALMAPGNPASEVYVQRVFAHAINFNVLRDWMNYTQSIAGDKLWVTTLREMEEYRRVRKEVVKQEALSGNTLTVDLDYSAVGANIRFQNLTLLVDSPGTITDIKVTGADSSSYNVATKQVNIFHTYRRDIVPLPVQLSAFTARRAGAGVQLNWHTATELNSREFEVQRSANGVNFSVTGTVPAAGTTSMPRSYSFLDASVPANTSMYYRLRQVDTDGASHYSPVVQVAAVAPQGMRLWVAPNPATVSDGLTVTVVGGEGQVLRVQLLDALGRTVRSEVLRPTNGQQDLHLSLPESTKDGVYILRVVGAQQLLQTRVLLTR</sequence>
<proteinExistence type="predicted"/>